<name>A0A0V0Q7G4_PSEPJ</name>
<keyword evidence="9" id="KW-0418">Kinase</keyword>
<dbReference type="EMBL" id="LDAU01000275">
    <property type="protein sequence ID" value="KRW98107.1"/>
    <property type="molecule type" value="Genomic_DNA"/>
</dbReference>
<evidence type="ECO:0000259" key="8">
    <source>
        <dbReference type="PROSITE" id="PS50011"/>
    </source>
</evidence>
<dbReference type="Proteomes" id="UP000054937">
    <property type="component" value="Unassembled WGS sequence"/>
</dbReference>
<dbReference type="GO" id="GO:0004674">
    <property type="term" value="F:protein serine/threonine kinase activity"/>
    <property type="evidence" value="ECO:0007669"/>
    <property type="project" value="UniProtKB-KW"/>
</dbReference>
<reference evidence="9 10" key="1">
    <citation type="journal article" date="2015" name="Sci. Rep.">
        <title>Genome of the facultative scuticociliatosis pathogen Pseudocohnilembus persalinus provides insight into its virulence through horizontal gene transfer.</title>
        <authorList>
            <person name="Xiong J."/>
            <person name="Wang G."/>
            <person name="Cheng J."/>
            <person name="Tian M."/>
            <person name="Pan X."/>
            <person name="Warren A."/>
            <person name="Jiang C."/>
            <person name="Yuan D."/>
            <person name="Miao W."/>
        </authorList>
    </citation>
    <scope>NUCLEOTIDE SEQUENCE [LARGE SCALE GENOMIC DNA]</scope>
    <source>
        <strain evidence="9">36N120E</strain>
    </source>
</reference>
<keyword evidence="3 5" id="KW-0067">ATP-binding</keyword>
<feature type="region of interest" description="Disordered" evidence="7">
    <location>
        <begin position="307"/>
        <end position="341"/>
    </location>
</feature>
<sequence length="341" mass="39908">MDVKVGKTFQLTKKLGNGAFGEIFHGINVKTNMEVAIKLEPSSTKHPQLFYECKLYQYLLNDSSVIDKGIPNVYYCATEGEYNIMVMDLLGASLEDLFNLCGRKFSVKTVLMINDQLLSRIQYIHTRYFIHRDIKPDNFLIGTGKRTHKIFVIDFGLAKRYIGKDQRHIPYKEKKSLTGTARYASISTHLGLEQGRRDDMESWGHVMLYFLRGSLPWQNLKAQNKKDKYERIMEKKLSTSIDVLCKGFPQEFATYLTYCRNLRFDEAPNYEYLKKLFSELFVKSGYTMDYYYDWTLVAEEKKNNKDNKEFKDLINTLNENPPPQYKQQQKSNQPSQNAQKQ</sequence>
<dbReference type="PROSITE" id="PS50011">
    <property type="entry name" value="PROTEIN_KINASE_DOM"/>
    <property type="match status" value="1"/>
</dbReference>
<keyword evidence="9" id="KW-0808">Transferase</keyword>
<evidence type="ECO:0000256" key="6">
    <source>
        <dbReference type="RuleBase" id="RU000304"/>
    </source>
</evidence>
<protein>
    <recommendedName>
        <fullName evidence="4">Casein kinase I</fullName>
        <ecNumber evidence="1">2.7.11.1</ecNumber>
    </recommendedName>
</protein>
<comment type="caution">
    <text evidence="9">The sequence shown here is derived from an EMBL/GenBank/DDBJ whole genome shotgun (WGS) entry which is preliminary data.</text>
</comment>
<dbReference type="FunFam" id="1.10.510.10:FF:001033">
    <property type="entry name" value="Uncharacterized protein"/>
    <property type="match status" value="1"/>
</dbReference>
<dbReference type="EC" id="2.7.11.1" evidence="1"/>
<dbReference type="Gene3D" id="1.10.510.10">
    <property type="entry name" value="Transferase(Phosphotransferase) domain 1"/>
    <property type="match status" value="1"/>
</dbReference>
<dbReference type="PANTHER" id="PTHR11909">
    <property type="entry name" value="CASEIN KINASE-RELATED"/>
    <property type="match status" value="1"/>
</dbReference>
<dbReference type="OrthoDB" id="1171at2759"/>
<evidence type="ECO:0000256" key="2">
    <source>
        <dbReference type="ARBA" id="ARBA00022741"/>
    </source>
</evidence>
<feature type="domain" description="Protein kinase" evidence="8">
    <location>
        <begin position="9"/>
        <end position="282"/>
    </location>
</feature>
<dbReference type="AlphaFoldDB" id="A0A0V0Q7G4"/>
<evidence type="ECO:0000256" key="5">
    <source>
        <dbReference type="PROSITE-ProRule" id="PRU10141"/>
    </source>
</evidence>
<dbReference type="InterPro" id="IPR017441">
    <property type="entry name" value="Protein_kinase_ATP_BS"/>
</dbReference>
<dbReference type="PROSITE" id="PS00107">
    <property type="entry name" value="PROTEIN_KINASE_ATP"/>
    <property type="match status" value="1"/>
</dbReference>
<dbReference type="OMA" id="NKCFIHR"/>
<dbReference type="InterPro" id="IPR000719">
    <property type="entry name" value="Prot_kinase_dom"/>
</dbReference>
<evidence type="ECO:0000256" key="3">
    <source>
        <dbReference type="ARBA" id="ARBA00022840"/>
    </source>
</evidence>
<evidence type="ECO:0000256" key="7">
    <source>
        <dbReference type="SAM" id="MobiDB-lite"/>
    </source>
</evidence>
<keyword evidence="2 5" id="KW-0547">Nucleotide-binding</keyword>
<dbReference type="InterPro" id="IPR050235">
    <property type="entry name" value="CK1_Ser-Thr_kinase"/>
</dbReference>
<evidence type="ECO:0000256" key="1">
    <source>
        <dbReference type="ARBA" id="ARBA00012513"/>
    </source>
</evidence>
<dbReference type="GO" id="GO:0005524">
    <property type="term" value="F:ATP binding"/>
    <property type="evidence" value="ECO:0007669"/>
    <property type="project" value="UniProtKB-UniRule"/>
</dbReference>
<dbReference type="InParanoid" id="A0A0V0Q7G4"/>
<dbReference type="SMART" id="SM00220">
    <property type="entry name" value="S_TKc"/>
    <property type="match status" value="1"/>
</dbReference>
<keyword evidence="10" id="KW-1185">Reference proteome</keyword>
<dbReference type="Pfam" id="PF00069">
    <property type="entry name" value="Pkinase"/>
    <property type="match status" value="1"/>
</dbReference>
<evidence type="ECO:0000313" key="9">
    <source>
        <dbReference type="EMBL" id="KRW98107.1"/>
    </source>
</evidence>
<evidence type="ECO:0000256" key="4">
    <source>
        <dbReference type="ARBA" id="ARBA00023860"/>
    </source>
</evidence>
<dbReference type="SUPFAM" id="SSF56112">
    <property type="entry name" value="Protein kinase-like (PK-like)"/>
    <property type="match status" value="1"/>
</dbReference>
<comment type="similarity">
    <text evidence="6">Belongs to the protein kinase superfamily.</text>
</comment>
<organism evidence="9 10">
    <name type="scientific">Pseudocohnilembus persalinus</name>
    <name type="common">Ciliate</name>
    <dbReference type="NCBI Taxonomy" id="266149"/>
    <lineage>
        <taxon>Eukaryota</taxon>
        <taxon>Sar</taxon>
        <taxon>Alveolata</taxon>
        <taxon>Ciliophora</taxon>
        <taxon>Intramacronucleata</taxon>
        <taxon>Oligohymenophorea</taxon>
        <taxon>Scuticociliatia</taxon>
        <taxon>Philasterida</taxon>
        <taxon>Pseudocohnilembidae</taxon>
        <taxon>Pseudocohnilembus</taxon>
    </lineage>
</organism>
<proteinExistence type="inferred from homology"/>
<accession>A0A0V0Q7G4</accession>
<feature type="binding site" evidence="5">
    <location>
        <position position="38"/>
    </location>
    <ligand>
        <name>ATP</name>
        <dbReference type="ChEBI" id="CHEBI:30616"/>
    </ligand>
</feature>
<keyword evidence="6" id="KW-0723">Serine/threonine-protein kinase</keyword>
<gene>
    <name evidence="9" type="ORF">PPERSA_06003</name>
</gene>
<evidence type="ECO:0000313" key="10">
    <source>
        <dbReference type="Proteomes" id="UP000054937"/>
    </source>
</evidence>
<dbReference type="PROSITE" id="PS00108">
    <property type="entry name" value="PROTEIN_KINASE_ST"/>
    <property type="match status" value="1"/>
</dbReference>
<dbReference type="InterPro" id="IPR011009">
    <property type="entry name" value="Kinase-like_dom_sf"/>
</dbReference>
<feature type="compositionally biased region" description="Low complexity" evidence="7">
    <location>
        <begin position="325"/>
        <end position="341"/>
    </location>
</feature>
<dbReference type="InterPro" id="IPR008271">
    <property type="entry name" value="Ser/Thr_kinase_AS"/>
</dbReference>